<evidence type="ECO:0000256" key="2">
    <source>
        <dbReference type="ARBA" id="ARBA00011233"/>
    </source>
</evidence>
<sequence length="335" mass="36750">MKLNKVFAALSTAGVMAFSSQALAETELPTIEIYGKANVSMQSSDDGDGSFTELKSNASRIGFKGGYDITDDVEVYYRAEFQVDMEGDNELFKHRNIYVGFRGWFGELYFGKNDSALKQSVGRIDIFNDLEADVAGLFAGENRVSNSVTFKSARVANFSFWGTYIAPEATDEDAQFSAALIYGDSKFKRGPIYAALSADSGVSSSMKRVSDSKSTYDVTRASVQADVGAGFILGGIYHMQEDTVSGQELDGFNASLRYVQEKYVIRAQYQQASFDQGGTNSGISLGADYNLNKQVKLYTFFSTFNLEQSDLGVAYDPNAAELEQSYFAIGTEYVF</sequence>
<evidence type="ECO:0000256" key="3">
    <source>
        <dbReference type="ARBA" id="ARBA00022448"/>
    </source>
</evidence>
<evidence type="ECO:0000256" key="6">
    <source>
        <dbReference type="ARBA" id="ARBA00022729"/>
    </source>
</evidence>
<keyword evidence="3" id="KW-0813">Transport</keyword>
<dbReference type="InterPro" id="IPR023614">
    <property type="entry name" value="Porin_dom_sf"/>
</dbReference>
<dbReference type="InterPro" id="IPR002299">
    <property type="entry name" value="Porin_Neis"/>
</dbReference>
<keyword evidence="8" id="KW-0626">Porin</keyword>
<dbReference type="PANTHER" id="PTHR34501:SF9">
    <property type="entry name" value="MAJOR OUTER MEMBRANE PROTEIN P.IA"/>
    <property type="match status" value="1"/>
</dbReference>
<dbReference type="PRINTS" id="PR00184">
    <property type="entry name" value="NEISSPPORIN"/>
</dbReference>
<comment type="subcellular location">
    <subcellularLocation>
        <location evidence="1">Cell outer membrane</location>
        <topology evidence="1">Multi-pass membrane protein</topology>
    </subcellularLocation>
</comment>
<feature type="domain" description="Porin" evidence="12">
    <location>
        <begin position="12"/>
        <end position="305"/>
    </location>
</feature>
<dbReference type="Gene3D" id="2.40.160.10">
    <property type="entry name" value="Porin"/>
    <property type="match status" value="1"/>
</dbReference>
<keyword evidence="6 11" id="KW-0732">Signal</keyword>
<feature type="signal peptide" evidence="11">
    <location>
        <begin position="1"/>
        <end position="24"/>
    </location>
</feature>
<evidence type="ECO:0000256" key="1">
    <source>
        <dbReference type="ARBA" id="ARBA00004571"/>
    </source>
</evidence>
<keyword evidence="5" id="KW-0812">Transmembrane</keyword>
<dbReference type="EMBL" id="FOHK01000001">
    <property type="protein sequence ID" value="SES70260.1"/>
    <property type="molecule type" value="Genomic_DNA"/>
</dbReference>
<evidence type="ECO:0000256" key="10">
    <source>
        <dbReference type="ARBA" id="ARBA00023237"/>
    </source>
</evidence>
<reference evidence="13 14" key="1">
    <citation type="submission" date="2016-10" db="EMBL/GenBank/DDBJ databases">
        <authorList>
            <person name="de Groot N.N."/>
        </authorList>
    </citation>
    <scope>NUCLEOTIDE SEQUENCE [LARGE SCALE GENOMIC DNA]</scope>
    <source>
        <strain evidence="13 14">DSM 19706</strain>
    </source>
</reference>
<keyword evidence="9" id="KW-0472">Membrane</keyword>
<evidence type="ECO:0000256" key="11">
    <source>
        <dbReference type="SAM" id="SignalP"/>
    </source>
</evidence>
<dbReference type="PANTHER" id="PTHR34501">
    <property type="entry name" value="PROTEIN YDDL-RELATED"/>
    <property type="match status" value="1"/>
</dbReference>
<dbReference type="GO" id="GO:0015288">
    <property type="term" value="F:porin activity"/>
    <property type="evidence" value="ECO:0007669"/>
    <property type="project" value="UniProtKB-KW"/>
</dbReference>
<dbReference type="STRING" id="349064.SAMN05660429_00280"/>
<evidence type="ECO:0000256" key="9">
    <source>
        <dbReference type="ARBA" id="ARBA00023136"/>
    </source>
</evidence>
<dbReference type="GO" id="GO:0006811">
    <property type="term" value="P:monoatomic ion transport"/>
    <property type="evidence" value="ECO:0007669"/>
    <property type="project" value="UniProtKB-KW"/>
</dbReference>
<keyword evidence="4" id="KW-1134">Transmembrane beta strand</keyword>
<organism evidence="13 14">
    <name type="scientific">Thalassotalea agarivorans</name>
    <name type="common">Thalassomonas agarivorans</name>
    <dbReference type="NCBI Taxonomy" id="349064"/>
    <lineage>
        <taxon>Bacteria</taxon>
        <taxon>Pseudomonadati</taxon>
        <taxon>Pseudomonadota</taxon>
        <taxon>Gammaproteobacteria</taxon>
        <taxon>Alteromonadales</taxon>
        <taxon>Colwelliaceae</taxon>
        <taxon>Thalassotalea</taxon>
    </lineage>
</organism>
<dbReference type="OrthoDB" id="8173690at2"/>
<keyword evidence="10" id="KW-0998">Cell outer membrane</keyword>
<dbReference type="AlphaFoldDB" id="A0A1H9YMI3"/>
<evidence type="ECO:0000256" key="5">
    <source>
        <dbReference type="ARBA" id="ARBA00022692"/>
    </source>
</evidence>
<evidence type="ECO:0000256" key="4">
    <source>
        <dbReference type="ARBA" id="ARBA00022452"/>
    </source>
</evidence>
<comment type="subunit">
    <text evidence="2">Homotrimer.</text>
</comment>
<accession>A0A1H9YMI3</accession>
<dbReference type="GO" id="GO:0046930">
    <property type="term" value="C:pore complex"/>
    <property type="evidence" value="ECO:0007669"/>
    <property type="project" value="UniProtKB-KW"/>
</dbReference>
<dbReference type="GO" id="GO:0009279">
    <property type="term" value="C:cell outer membrane"/>
    <property type="evidence" value="ECO:0007669"/>
    <property type="project" value="UniProtKB-SubCell"/>
</dbReference>
<name>A0A1H9YMI3_THASX</name>
<evidence type="ECO:0000259" key="12">
    <source>
        <dbReference type="Pfam" id="PF13609"/>
    </source>
</evidence>
<evidence type="ECO:0000256" key="7">
    <source>
        <dbReference type="ARBA" id="ARBA00023065"/>
    </source>
</evidence>
<dbReference type="InterPro" id="IPR050298">
    <property type="entry name" value="Gram-neg_bact_OMP"/>
</dbReference>
<keyword evidence="14" id="KW-1185">Reference proteome</keyword>
<gene>
    <name evidence="13" type="ORF">SAMN05660429_00280</name>
</gene>
<dbReference type="InterPro" id="IPR033900">
    <property type="entry name" value="Gram_neg_porin_domain"/>
</dbReference>
<evidence type="ECO:0000313" key="13">
    <source>
        <dbReference type="EMBL" id="SES70260.1"/>
    </source>
</evidence>
<dbReference type="RefSeq" id="WP_093327034.1">
    <property type="nucleotide sequence ID" value="NZ_AP027363.1"/>
</dbReference>
<dbReference type="Proteomes" id="UP000199308">
    <property type="component" value="Unassembled WGS sequence"/>
</dbReference>
<dbReference type="CDD" id="cd00342">
    <property type="entry name" value="gram_neg_porins"/>
    <property type="match status" value="1"/>
</dbReference>
<keyword evidence="7" id="KW-0406">Ion transport</keyword>
<evidence type="ECO:0000256" key="8">
    <source>
        <dbReference type="ARBA" id="ARBA00023114"/>
    </source>
</evidence>
<proteinExistence type="predicted"/>
<feature type="chain" id="PRO_5011680730" evidence="11">
    <location>
        <begin position="25"/>
        <end position="335"/>
    </location>
</feature>
<protein>
    <submittedName>
        <fullName evidence="13">Outer membrane protein (Porin)</fullName>
    </submittedName>
</protein>
<evidence type="ECO:0000313" key="14">
    <source>
        <dbReference type="Proteomes" id="UP000199308"/>
    </source>
</evidence>
<dbReference type="Pfam" id="PF13609">
    <property type="entry name" value="Porin_4"/>
    <property type="match status" value="1"/>
</dbReference>
<dbReference type="SUPFAM" id="SSF56935">
    <property type="entry name" value="Porins"/>
    <property type="match status" value="1"/>
</dbReference>